<feature type="coiled-coil region" evidence="1">
    <location>
        <begin position="139"/>
        <end position="205"/>
    </location>
</feature>
<comment type="caution">
    <text evidence="3">The sequence shown here is derived from an EMBL/GenBank/DDBJ whole genome shotgun (WGS) entry which is preliminary data.</text>
</comment>
<reference evidence="3 4" key="1">
    <citation type="submission" date="2016-01" db="EMBL/GenBank/DDBJ databases">
        <title>Whole genome sequencing of Myroides marinus L41.</title>
        <authorList>
            <person name="Hong K.W."/>
        </authorList>
    </citation>
    <scope>NUCLEOTIDE SEQUENCE [LARGE SCALE GENOMIC DNA]</scope>
    <source>
        <strain evidence="3 4">L41</strain>
    </source>
</reference>
<evidence type="ECO:0000256" key="2">
    <source>
        <dbReference type="SAM" id="Phobius"/>
    </source>
</evidence>
<keyword evidence="2" id="KW-1133">Transmembrane helix</keyword>
<evidence type="ECO:0000313" key="3">
    <source>
        <dbReference type="EMBL" id="KZE81823.1"/>
    </source>
</evidence>
<evidence type="ECO:0000256" key="1">
    <source>
        <dbReference type="SAM" id="Coils"/>
    </source>
</evidence>
<dbReference type="GO" id="GO:1990281">
    <property type="term" value="C:efflux pump complex"/>
    <property type="evidence" value="ECO:0007669"/>
    <property type="project" value="TreeGrafter"/>
</dbReference>
<dbReference type="Gene3D" id="1.10.287.470">
    <property type="entry name" value="Helix hairpin bin"/>
    <property type="match status" value="1"/>
</dbReference>
<organism evidence="3 4">
    <name type="scientific">Myroides marinus</name>
    <dbReference type="NCBI Taxonomy" id="703342"/>
    <lineage>
        <taxon>Bacteria</taxon>
        <taxon>Pseudomonadati</taxon>
        <taxon>Bacteroidota</taxon>
        <taxon>Flavobacteriia</taxon>
        <taxon>Flavobacteriales</taxon>
        <taxon>Flavobacteriaceae</taxon>
        <taxon>Myroides</taxon>
    </lineage>
</organism>
<dbReference type="GO" id="GO:0015562">
    <property type="term" value="F:efflux transmembrane transporter activity"/>
    <property type="evidence" value="ECO:0007669"/>
    <property type="project" value="TreeGrafter"/>
</dbReference>
<dbReference type="SUPFAM" id="SSF111369">
    <property type="entry name" value="HlyD-like secretion proteins"/>
    <property type="match status" value="1"/>
</dbReference>
<sequence>MSNKSVKIQQVVMTLLSVFFLVGVGYYGNKNKKVEDESTEVATVENAVEHKEEEIVENQVAIEEVKEEEKVEEVATLPALLLLQSKYHTYTREYVAKVKLKYSTPVRETVEGRIVSILAREGQMVSEGQAMYDIEVGSLNMTKKERDRELNEYKNLKKDIERAENKMQKLARKDTTAFLKQRQIVDDLRQQLKTLNESINGDNKKYTRYTIKAEREGIVRNLNLRVGDVLAANDKNILYNLVGYDVYFDIPSNELPQWKKGLAGEGQTTVVSSFEGVGGQRVPFKLNIKGDSELVFLDKSSAVQENLKLRDDGGIDNKIILSIVYKDVIEIPVTAISIDPEGRQEITVINGNGDSIKKTINPIRKYASYVLVSDSSLEGTSIRTGK</sequence>
<dbReference type="EMBL" id="LQNU01000050">
    <property type="protein sequence ID" value="KZE81823.1"/>
    <property type="molecule type" value="Genomic_DNA"/>
</dbReference>
<evidence type="ECO:0000313" key="4">
    <source>
        <dbReference type="Proteomes" id="UP000076630"/>
    </source>
</evidence>
<protein>
    <submittedName>
        <fullName evidence="3">Uncharacterized protein</fullName>
    </submittedName>
</protein>
<accession>A0A163ZI99</accession>
<dbReference type="PANTHER" id="PTHR30469">
    <property type="entry name" value="MULTIDRUG RESISTANCE PROTEIN MDTA"/>
    <property type="match status" value="1"/>
</dbReference>
<dbReference type="Gene3D" id="2.40.30.170">
    <property type="match status" value="1"/>
</dbReference>
<name>A0A163ZI99_9FLAO</name>
<keyword evidence="4" id="KW-1185">Reference proteome</keyword>
<keyword evidence="1" id="KW-0175">Coiled coil</keyword>
<gene>
    <name evidence="3" type="ORF">AV926_00505</name>
</gene>
<proteinExistence type="predicted"/>
<dbReference type="RefSeq" id="WP_038986496.1">
    <property type="nucleotide sequence ID" value="NZ_JWJO01000023.1"/>
</dbReference>
<dbReference type="Gene3D" id="2.40.50.100">
    <property type="match status" value="1"/>
</dbReference>
<dbReference type="OrthoDB" id="1453257at2"/>
<feature type="coiled-coil region" evidence="1">
    <location>
        <begin position="34"/>
        <end position="68"/>
    </location>
</feature>
<keyword evidence="2" id="KW-0812">Transmembrane</keyword>
<keyword evidence="2" id="KW-0472">Membrane</keyword>
<feature type="transmembrane region" description="Helical" evidence="2">
    <location>
        <begin position="12"/>
        <end position="28"/>
    </location>
</feature>
<dbReference type="Proteomes" id="UP000076630">
    <property type="component" value="Unassembled WGS sequence"/>
</dbReference>
<dbReference type="AlphaFoldDB" id="A0A163ZI99"/>